<evidence type="ECO:0000313" key="3">
    <source>
        <dbReference type="Proteomes" id="UP000614996"/>
    </source>
</evidence>
<gene>
    <name evidence="2" type="ORF">NUM_33960</name>
</gene>
<dbReference type="AlphaFoldDB" id="A0A8J4AFD6"/>
<keyword evidence="1" id="KW-0472">Membrane</keyword>
<evidence type="ECO:0000256" key="1">
    <source>
        <dbReference type="SAM" id="Phobius"/>
    </source>
</evidence>
<dbReference type="Proteomes" id="UP000614996">
    <property type="component" value="Unassembled WGS sequence"/>
</dbReference>
<evidence type="ECO:0000313" key="2">
    <source>
        <dbReference type="EMBL" id="GIL28142.1"/>
    </source>
</evidence>
<feature type="transmembrane region" description="Helical" evidence="1">
    <location>
        <begin position="36"/>
        <end position="57"/>
    </location>
</feature>
<keyword evidence="3" id="KW-1185">Reference proteome</keyword>
<keyword evidence="1" id="KW-1133">Transmembrane helix</keyword>
<reference evidence="3" key="1">
    <citation type="journal article" date="2021" name="Int. J. Syst. Evol. Microbiol.">
        <title>Actinocatenispora comari sp. nov., an endophytic actinomycete isolated from aerial parts of Comarum salesowianum.</title>
        <authorList>
            <person name="Oyunbileg N."/>
            <person name="Iizaka Y."/>
            <person name="Hamada M."/>
            <person name="Davaapurev B.O."/>
            <person name="Fukumoto A."/>
            <person name="Tsetseg B."/>
            <person name="Kato F."/>
            <person name="Tamura T."/>
            <person name="Batkhuu J."/>
            <person name="Anzai Y."/>
        </authorList>
    </citation>
    <scope>NUCLEOTIDE SEQUENCE [LARGE SCALE GENOMIC DNA]</scope>
    <source>
        <strain evidence="3">NUM-2625</strain>
    </source>
</reference>
<accession>A0A8J4AFD6</accession>
<dbReference type="RefSeq" id="WP_207125856.1">
    <property type="nucleotide sequence ID" value="NZ_BOPO01000055.1"/>
</dbReference>
<protein>
    <submittedName>
        <fullName evidence="2">Uncharacterized protein</fullName>
    </submittedName>
</protein>
<name>A0A8J4AFD6_9ACTN</name>
<dbReference type="EMBL" id="BOPO01000055">
    <property type="protein sequence ID" value="GIL28142.1"/>
    <property type="molecule type" value="Genomic_DNA"/>
</dbReference>
<sequence length="153" mass="16617">MIVFNVLIYAALLGVLAMGLSNLVGGIRRRKAGDIAGGVFFVLVAVGFGWAMSFVVVQQHQIAASQVDRADAVRCTATILGQQDAHSRINGAELYRFHLRVRIGGKAPYETDSMAVESPYTGGELGAGRTEYACWADRHDPDRVEIRWADPVP</sequence>
<proteinExistence type="predicted"/>
<feature type="transmembrane region" description="Helical" evidence="1">
    <location>
        <begin position="6"/>
        <end position="24"/>
    </location>
</feature>
<organism evidence="2 3">
    <name type="scientific">Actinocatenispora comari</name>
    <dbReference type="NCBI Taxonomy" id="2807577"/>
    <lineage>
        <taxon>Bacteria</taxon>
        <taxon>Bacillati</taxon>
        <taxon>Actinomycetota</taxon>
        <taxon>Actinomycetes</taxon>
        <taxon>Micromonosporales</taxon>
        <taxon>Micromonosporaceae</taxon>
        <taxon>Actinocatenispora</taxon>
    </lineage>
</organism>
<keyword evidence="1" id="KW-0812">Transmembrane</keyword>
<comment type="caution">
    <text evidence="2">The sequence shown here is derived from an EMBL/GenBank/DDBJ whole genome shotgun (WGS) entry which is preliminary data.</text>
</comment>